<evidence type="ECO:0000313" key="2">
    <source>
        <dbReference type="Proteomes" id="UP000027120"/>
    </source>
</evidence>
<gene>
    <name evidence="1" type="ORF">CISIN_1g035371mg</name>
</gene>
<dbReference type="EMBL" id="KK784943">
    <property type="protein sequence ID" value="KDO59005.1"/>
    <property type="molecule type" value="Genomic_DNA"/>
</dbReference>
<organism evidence="1 2">
    <name type="scientific">Citrus sinensis</name>
    <name type="common">Sweet orange</name>
    <name type="synonym">Citrus aurantium var. sinensis</name>
    <dbReference type="NCBI Taxonomy" id="2711"/>
    <lineage>
        <taxon>Eukaryota</taxon>
        <taxon>Viridiplantae</taxon>
        <taxon>Streptophyta</taxon>
        <taxon>Embryophyta</taxon>
        <taxon>Tracheophyta</taxon>
        <taxon>Spermatophyta</taxon>
        <taxon>Magnoliopsida</taxon>
        <taxon>eudicotyledons</taxon>
        <taxon>Gunneridae</taxon>
        <taxon>Pentapetalae</taxon>
        <taxon>rosids</taxon>
        <taxon>malvids</taxon>
        <taxon>Sapindales</taxon>
        <taxon>Rutaceae</taxon>
        <taxon>Aurantioideae</taxon>
        <taxon>Citrus</taxon>
    </lineage>
</organism>
<reference evidence="1 2" key="1">
    <citation type="submission" date="2014-04" db="EMBL/GenBank/DDBJ databases">
        <authorList>
            <consortium name="International Citrus Genome Consortium"/>
            <person name="Gmitter F."/>
            <person name="Chen C."/>
            <person name="Farmerie W."/>
            <person name="Harkins T."/>
            <person name="Desany B."/>
            <person name="Mohiuddin M."/>
            <person name="Kodira C."/>
            <person name="Borodovsky M."/>
            <person name="Lomsadze A."/>
            <person name="Burns P."/>
            <person name="Jenkins J."/>
            <person name="Prochnik S."/>
            <person name="Shu S."/>
            <person name="Chapman J."/>
            <person name="Pitluck S."/>
            <person name="Schmutz J."/>
            <person name="Rokhsar D."/>
        </authorList>
    </citation>
    <scope>NUCLEOTIDE SEQUENCE</scope>
</reference>
<sequence>MKYQLHQVTAETGTQLYQTASDRHQNSRDKKNISYHGSFHLETMTTTSIAWFSLKKSNNCRIKKYL</sequence>
<dbReference type="Proteomes" id="UP000027120">
    <property type="component" value="Unassembled WGS sequence"/>
</dbReference>
<name>A0A067EYP5_CITSI</name>
<keyword evidence="2" id="KW-1185">Reference proteome</keyword>
<protein>
    <submittedName>
        <fullName evidence="1">Uncharacterized protein</fullName>
    </submittedName>
</protein>
<proteinExistence type="predicted"/>
<dbReference type="AlphaFoldDB" id="A0A067EYP5"/>
<accession>A0A067EYP5</accession>
<evidence type="ECO:0000313" key="1">
    <source>
        <dbReference type="EMBL" id="KDO59005.1"/>
    </source>
</evidence>